<reference evidence="1 4" key="1">
    <citation type="submission" date="2010-11" db="EMBL/GenBank/DDBJ databases">
        <title>The Genome Sequence of Cellulophaga phage phiST.</title>
        <authorList>
            <consortium name="The Broad Institute Genome Sequencing Platform"/>
            <person name="Henn M.R."/>
            <person name="Reimann L."/>
            <person name="Holmfelt K."/>
            <person name="Levin J."/>
            <person name="Malboeuf C."/>
            <person name="Casali M."/>
            <person name="Russ C."/>
            <person name="Lennon N."/>
            <person name="Chapman S.B."/>
            <person name="Erlich R."/>
            <person name="Young S.K."/>
            <person name="Yandava C."/>
            <person name="Zeng Q."/>
            <person name="Alvarado L."/>
            <person name="Anderson S."/>
            <person name="Berlin A."/>
            <person name="Chen Z."/>
            <person name="Freedman E."/>
            <person name="Gellesch M."/>
            <person name="Goldberg J."/>
            <person name="Green L."/>
            <person name="Griggs A."/>
            <person name="Gujja S."/>
            <person name="Heilman E.R."/>
            <person name="Heiman D."/>
            <person name="Hollinger A."/>
            <person name="Howarth C."/>
            <person name="Larson L."/>
            <person name="Mehta T."/>
            <person name="Pearson M."/>
            <person name="Roberts A."/>
            <person name="Ryan E."/>
            <person name="Saif S."/>
            <person name="Shea T."/>
            <person name="Shenoy N."/>
            <person name="Sisk P."/>
            <person name="Stolte C."/>
            <person name="Sykes S."/>
            <person name="White J."/>
            <person name="Haas B."/>
            <person name="Nusbaum C."/>
            <person name="Birren B."/>
        </authorList>
    </citation>
    <scope>NUCLEOTIDE SEQUENCE [LARGE SCALE GENOMIC DNA]</scope>
    <source>
        <strain evidence="1">PhiST</strain>
        <strain evidence="4">phiST</strain>
    </source>
</reference>
<accession>M4SNC3</accession>
<evidence type="ECO:0000313" key="2">
    <source>
        <dbReference type="EMBL" id="AGO47158.1"/>
    </source>
</evidence>
<dbReference type="GeneID" id="15009985"/>
<evidence type="ECO:0000313" key="3">
    <source>
        <dbReference type="Proteomes" id="UP000014729"/>
    </source>
</evidence>
<dbReference type="EMBL" id="KC821604">
    <property type="protein sequence ID" value="AGO47158.1"/>
    <property type="molecule type" value="Genomic_DNA"/>
</dbReference>
<reference evidence="3" key="3">
    <citation type="submission" date="2013-03" db="EMBL/GenBank/DDBJ databases">
        <title>The Cellulophaga phages: a novel, diverse, and globally ubiquitous model system.</title>
        <authorList>
            <person name="Holmfeldt K."/>
            <person name="Solonenko N."/>
            <person name="Shah M."/>
            <person name="Corrier K."/>
            <person name="Riemann L."/>
            <person name="VerBerkmoes N.C."/>
            <person name="Sullivan M.B."/>
        </authorList>
    </citation>
    <scope>NUCLEOTIDE SEQUENCE [LARGE SCALE GENOMIC DNA]</scope>
</reference>
<name>M4SNC3_9CAUD</name>
<sequence length="149" mass="16389">MKTFVDIAKEFLQIVSSDLDKYTSQKGVIKADSSTKVTLFTPSHIQFAKYGRGPGKMPPIDNILAYVKREGIIFEDLTQLGTAFAIAKSIAKNGTINYVPNAPNALQEQINDNVSKMVAQIGEMASIEIRDKTDKLVTKVADGYKSFII</sequence>
<dbReference type="Proteomes" id="UP000014729">
    <property type="component" value="Segment"/>
</dbReference>
<dbReference type="EMBL" id="HQ634192">
    <property type="protein sequence ID" value="AGH56785.1"/>
    <property type="molecule type" value="Genomic_DNA"/>
</dbReference>
<dbReference type="KEGG" id="vg:15009985"/>
<proteinExistence type="predicted"/>
<dbReference type="Proteomes" id="UP000203074">
    <property type="component" value="Segment"/>
</dbReference>
<keyword evidence="4" id="KW-1185">Reference proteome</keyword>
<reference evidence="2 3" key="2">
    <citation type="journal article" date="2013" name="Proc. Natl. Acad. Sci. U.S.A.">
        <title>Twelve previously unknown phage genera are ubiquitous in global oceans.</title>
        <authorList>
            <person name="Holmfeldt K."/>
            <person name="Solonenko N."/>
            <person name="Shah M."/>
            <person name="Corrier K."/>
            <person name="Riemann L."/>
            <person name="Verberkmoes N.C."/>
            <person name="Sullivan M.B."/>
        </authorList>
    </citation>
    <scope>NUCLEOTIDE SEQUENCE [LARGE SCALE GENOMIC DNA]</scope>
    <source>
        <strain evidence="2">PhiST</strain>
    </source>
</reference>
<protein>
    <submittedName>
        <fullName evidence="1">Uncharacterized protein</fullName>
    </submittedName>
</protein>
<evidence type="ECO:0000313" key="1">
    <source>
        <dbReference type="EMBL" id="AGH56785.1"/>
    </source>
</evidence>
<organism evidence="1 4">
    <name type="scientific">Cellulophaga phage phiST</name>
    <dbReference type="NCBI Taxonomy" id="756282"/>
    <lineage>
        <taxon>Viruses</taxon>
        <taxon>Duplodnaviria</taxon>
        <taxon>Heunggongvirae</taxon>
        <taxon>Uroviricota</taxon>
        <taxon>Caudoviricetes</taxon>
        <taxon>Cbastvirus</taxon>
        <taxon>Cbastvirus ST</taxon>
    </lineage>
</organism>
<evidence type="ECO:0000313" key="4">
    <source>
        <dbReference type="Proteomes" id="UP000203074"/>
    </source>
</evidence>
<dbReference type="RefSeq" id="YP_007673468.1">
    <property type="nucleotide sequence ID" value="NC_020842.1"/>
</dbReference>
<gene>
    <name evidence="1" type="ORF">CGPG_00087</name>
    <name evidence="2" type="ORF">PhiST_gp019</name>
</gene>